<evidence type="ECO:0000256" key="1">
    <source>
        <dbReference type="SAM" id="Phobius"/>
    </source>
</evidence>
<feature type="domain" description="DUF6594" evidence="2">
    <location>
        <begin position="20"/>
        <end position="268"/>
    </location>
</feature>
<evidence type="ECO:0000259" key="2">
    <source>
        <dbReference type="Pfam" id="PF20237"/>
    </source>
</evidence>
<feature type="transmembrane region" description="Helical" evidence="1">
    <location>
        <begin position="197"/>
        <end position="216"/>
    </location>
</feature>
<keyword evidence="1" id="KW-1133">Transmembrane helix</keyword>
<dbReference type="InterPro" id="IPR046529">
    <property type="entry name" value="DUF6594"/>
</dbReference>
<reference evidence="3 4" key="1">
    <citation type="submission" date="2024-09" db="EMBL/GenBank/DDBJ databases">
        <title>Rethinking Asexuality: The Enigmatic Case of Functional Sexual Genes in Lepraria (Stereocaulaceae).</title>
        <authorList>
            <person name="Doellman M."/>
            <person name="Sun Y."/>
            <person name="Barcenas-Pena A."/>
            <person name="Lumbsch H.T."/>
            <person name="Grewe F."/>
        </authorList>
    </citation>
    <scope>NUCLEOTIDE SEQUENCE [LARGE SCALE GENOMIC DNA]</scope>
    <source>
        <strain evidence="3 4">Grewe 0041</strain>
    </source>
</reference>
<evidence type="ECO:0000313" key="4">
    <source>
        <dbReference type="Proteomes" id="UP001590951"/>
    </source>
</evidence>
<dbReference type="Pfam" id="PF20237">
    <property type="entry name" value="DUF6594"/>
    <property type="match status" value="1"/>
</dbReference>
<comment type="caution">
    <text evidence="3">The sequence shown here is derived from an EMBL/GenBank/DDBJ whole genome shotgun (WGS) entry which is preliminary data.</text>
</comment>
<proteinExistence type="predicted"/>
<name>A0ABR4B8S2_9LECA</name>
<keyword evidence="1" id="KW-0812">Transmembrane</keyword>
<dbReference type="EMBL" id="JBHFEH010000016">
    <property type="protein sequence ID" value="KAL2054230.1"/>
    <property type="molecule type" value="Genomic_DNA"/>
</dbReference>
<accession>A0ABR4B8S2</accession>
<feature type="transmembrane region" description="Helical" evidence="1">
    <location>
        <begin position="260"/>
        <end position="280"/>
    </location>
</feature>
<gene>
    <name evidence="3" type="ORF">ABVK25_005371</name>
</gene>
<keyword evidence="1" id="KW-0472">Membrane</keyword>
<dbReference type="Proteomes" id="UP001590951">
    <property type="component" value="Unassembled WGS sequence"/>
</dbReference>
<feature type="transmembrane region" description="Helical" evidence="1">
    <location>
        <begin position="228"/>
        <end position="248"/>
    </location>
</feature>
<dbReference type="PANTHER" id="PTHR34502:SF5">
    <property type="entry name" value="DUF6594 DOMAIN-CONTAINING PROTEIN"/>
    <property type="match status" value="1"/>
</dbReference>
<evidence type="ECO:0000313" key="3">
    <source>
        <dbReference type="EMBL" id="KAL2054230.1"/>
    </source>
</evidence>
<organism evidence="3 4">
    <name type="scientific">Lepraria finkii</name>
    <dbReference type="NCBI Taxonomy" id="1340010"/>
    <lineage>
        <taxon>Eukaryota</taxon>
        <taxon>Fungi</taxon>
        <taxon>Dikarya</taxon>
        <taxon>Ascomycota</taxon>
        <taxon>Pezizomycotina</taxon>
        <taxon>Lecanoromycetes</taxon>
        <taxon>OSLEUM clade</taxon>
        <taxon>Lecanoromycetidae</taxon>
        <taxon>Lecanorales</taxon>
        <taxon>Lecanorineae</taxon>
        <taxon>Stereocaulaceae</taxon>
        <taxon>Lepraria</taxon>
    </lineage>
</organism>
<sequence>MNLCNIMSTTPLIEDYRPGYPQFSALIGADPAFHICRRFSRARMRLLVYAQDRITRLEEELDRIDQEESNPLFLGANRIDSNPNRLQALKNLEQALEVYDGLLDRNSKALSFHKATARDVESLRRWVDGTGCLARNETTFLQHEKDLMKLVAPFDTATAKVEPLIEDALIFLAGKLHLSLPRAVSSDDNVFFLSPKYLRILTQLIICVVTVTVLWVPTMILDSIQSRVGLLFGMFCAAGLFTLVMSLFSQARTVEVFVAGAGYAAVLVVFISGNSIHAAAS</sequence>
<protein>
    <recommendedName>
        <fullName evidence="2">DUF6594 domain-containing protein</fullName>
    </recommendedName>
</protein>
<dbReference type="PANTHER" id="PTHR34502">
    <property type="entry name" value="DUF6594 DOMAIN-CONTAINING PROTEIN-RELATED"/>
    <property type="match status" value="1"/>
</dbReference>
<keyword evidence="4" id="KW-1185">Reference proteome</keyword>